<proteinExistence type="predicted"/>
<dbReference type="Gene3D" id="3.40.350.10">
    <property type="entry name" value="Creatinase/prolidase N-terminal domain"/>
    <property type="match status" value="1"/>
</dbReference>
<feature type="domain" description="Creatinase N-terminal" evidence="3">
    <location>
        <begin position="48"/>
        <end position="182"/>
    </location>
</feature>
<keyword evidence="4" id="KW-0378">Hydrolase</keyword>
<gene>
    <name evidence="4" type="ORF">SAMN06265374_0192</name>
</gene>
<evidence type="ECO:0000313" key="5">
    <source>
        <dbReference type="Proteomes" id="UP001157914"/>
    </source>
</evidence>
<name>A0ABY1N591_9HYPH</name>
<evidence type="ECO:0000259" key="2">
    <source>
        <dbReference type="Pfam" id="PF00557"/>
    </source>
</evidence>
<dbReference type="InterPro" id="IPR036005">
    <property type="entry name" value="Creatinase/aminopeptidase-like"/>
</dbReference>
<dbReference type="Proteomes" id="UP001157914">
    <property type="component" value="Unassembled WGS sequence"/>
</dbReference>
<dbReference type="Pfam" id="PF00557">
    <property type="entry name" value="Peptidase_M24"/>
    <property type="match status" value="1"/>
</dbReference>
<keyword evidence="4" id="KW-0645">Protease</keyword>
<dbReference type="InterPro" id="IPR050659">
    <property type="entry name" value="Peptidase_M24B"/>
</dbReference>
<feature type="region of interest" description="Disordered" evidence="1">
    <location>
        <begin position="1"/>
        <end position="30"/>
    </location>
</feature>
<accession>A0ABY1N591</accession>
<evidence type="ECO:0000256" key="1">
    <source>
        <dbReference type="SAM" id="MobiDB-lite"/>
    </source>
</evidence>
<dbReference type="SUPFAM" id="SSF53092">
    <property type="entry name" value="Creatinase/prolidase N-terminal domain"/>
    <property type="match status" value="1"/>
</dbReference>
<organism evidence="4 5">
    <name type="scientific">Roseibium denhamense</name>
    <dbReference type="NCBI Taxonomy" id="76305"/>
    <lineage>
        <taxon>Bacteria</taxon>
        <taxon>Pseudomonadati</taxon>
        <taxon>Pseudomonadota</taxon>
        <taxon>Alphaproteobacteria</taxon>
        <taxon>Hyphomicrobiales</taxon>
        <taxon>Stappiaceae</taxon>
        <taxon>Roseibium</taxon>
    </lineage>
</organism>
<dbReference type="InterPro" id="IPR000587">
    <property type="entry name" value="Creatinase_N"/>
</dbReference>
<reference evidence="4 5" key="1">
    <citation type="submission" date="2017-05" db="EMBL/GenBank/DDBJ databases">
        <authorList>
            <person name="Varghese N."/>
            <person name="Submissions S."/>
        </authorList>
    </citation>
    <scope>NUCLEOTIDE SEQUENCE [LARGE SCALE GENOMIC DNA]</scope>
    <source>
        <strain evidence="4 5">DSM 15949</strain>
    </source>
</reference>
<evidence type="ECO:0000259" key="3">
    <source>
        <dbReference type="Pfam" id="PF01321"/>
    </source>
</evidence>
<dbReference type="PANTHER" id="PTHR46112">
    <property type="entry name" value="AMINOPEPTIDASE"/>
    <property type="match status" value="1"/>
</dbReference>
<protein>
    <submittedName>
        <fullName evidence="4">Xaa-Pro aminopeptidase</fullName>
    </submittedName>
</protein>
<keyword evidence="4" id="KW-0031">Aminopeptidase</keyword>
<keyword evidence="5" id="KW-1185">Reference proteome</keyword>
<dbReference type="InterPro" id="IPR029149">
    <property type="entry name" value="Creatin/AminoP/Spt16_N"/>
</dbReference>
<dbReference type="GO" id="GO:0004177">
    <property type="term" value="F:aminopeptidase activity"/>
    <property type="evidence" value="ECO:0007669"/>
    <property type="project" value="UniProtKB-KW"/>
</dbReference>
<feature type="domain" description="Peptidase M24" evidence="2">
    <location>
        <begin position="190"/>
        <end position="405"/>
    </location>
</feature>
<dbReference type="Gene3D" id="3.90.230.10">
    <property type="entry name" value="Creatinase/methionine aminopeptidase superfamily"/>
    <property type="match status" value="1"/>
</dbReference>
<dbReference type="Pfam" id="PF01321">
    <property type="entry name" value="Creatinase_N"/>
    <property type="match status" value="1"/>
</dbReference>
<dbReference type="InterPro" id="IPR000994">
    <property type="entry name" value="Pept_M24"/>
</dbReference>
<evidence type="ECO:0000313" key="4">
    <source>
        <dbReference type="EMBL" id="SMP00401.1"/>
    </source>
</evidence>
<dbReference type="CDD" id="cd01066">
    <property type="entry name" value="APP_MetAP"/>
    <property type="match status" value="1"/>
</dbReference>
<dbReference type="PANTHER" id="PTHR46112:SF2">
    <property type="entry name" value="XAA-PRO AMINOPEPTIDASE P-RELATED"/>
    <property type="match status" value="1"/>
</dbReference>
<dbReference type="EMBL" id="FXTT01000001">
    <property type="protein sequence ID" value="SMP00401.1"/>
    <property type="molecule type" value="Genomic_DNA"/>
</dbReference>
<sequence>MPTDWRPLTVDPSKDHRPTDARNTLTRPYPADNVRDDALLEHAKQTTANLQQRMRDGGIELAVFTDESSIAYLAGFWGYLGIEFGRPTLLVVRASDAPTVITPLMESEMVSEMTWVEDVQVWEDIGQRTWERALAGALGAEPGEIWIERNSIPAVVRNHLDNTYPGVPLNDISPVLGAQRMIKTSFEIGIMKEAGQIAGAMMAAAHDSLREGAREYESALAVIEAGSRKAAGFLTDRGWDRFVSPMIHNLQILQSGSETSMVHRRANVRAYQKFDPVYFCFCNMAQFKQYKLGFDRMFHIGDVTDQSRDVQEAAIAAQQAAIAAIRPGVLAEDVAAAANEVYRERGYQTGYRTGRSIGVAYLEAPELKEGDKTVLQPGMTFAVDGGISVDGVTAGRIGDSIVVSETGFDYITDYPRQILLSHH</sequence>
<comment type="caution">
    <text evidence="4">The sequence shown here is derived from an EMBL/GenBank/DDBJ whole genome shotgun (WGS) entry which is preliminary data.</text>
</comment>
<dbReference type="SUPFAM" id="SSF55920">
    <property type="entry name" value="Creatinase/aminopeptidase"/>
    <property type="match status" value="1"/>
</dbReference>